<gene>
    <name evidence="10" type="ORF">ACJIZ3_014877</name>
</gene>
<dbReference type="InterPro" id="IPR008217">
    <property type="entry name" value="Ccc1_fam"/>
</dbReference>
<dbReference type="GO" id="GO:0005774">
    <property type="term" value="C:vacuolar membrane"/>
    <property type="evidence" value="ECO:0007669"/>
    <property type="project" value="UniProtKB-SubCell"/>
</dbReference>
<keyword evidence="3" id="KW-0408">Iron</keyword>
<evidence type="ECO:0000313" key="10">
    <source>
        <dbReference type="EMBL" id="KAL3813609.1"/>
    </source>
</evidence>
<keyword evidence="11" id="KW-1185">Reference proteome</keyword>
<dbReference type="EMBL" id="JBJXBP010000008">
    <property type="protein sequence ID" value="KAL3813609.1"/>
    <property type="molecule type" value="Genomic_DNA"/>
</dbReference>
<dbReference type="GO" id="GO:0005381">
    <property type="term" value="F:iron ion transmembrane transporter activity"/>
    <property type="evidence" value="ECO:0007669"/>
    <property type="project" value="UniProtKB-UniRule"/>
</dbReference>
<reference evidence="10 11" key="1">
    <citation type="submission" date="2024-12" db="EMBL/GenBank/DDBJ databases">
        <title>The unique morphological basis and parallel evolutionary history of personate flowers in Penstemon.</title>
        <authorList>
            <person name="Depatie T.H."/>
            <person name="Wessinger C.A."/>
        </authorList>
    </citation>
    <scope>NUCLEOTIDE SEQUENCE [LARGE SCALE GENOMIC DNA]</scope>
    <source>
        <strain evidence="10">WTNN_2</strain>
        <tissue evidence="10">Leaf</tissue>
    </source>
</reference>
<keyword evidence="9" id="KW-0406">Ion transport</keyword>
<evidence type="ECO:0000256" key="2">
    <source>
        <dbReference type="ARBA" id="ARBA00007049"/>
    </source>
</evidence>
<keyword evidence="4 9" id="KW-0926">Vacuole</keyword>
<proteinExistence type="inferred from homology"/>
<comment type="similarity">
    <text evidence="2 9">Belongs to the CCC1 family.</text>
</comment>
<evidence type="ECO:0000256" key="6">
    <source>
        <dbReference type="ARBA" id="ARBA00022989"/>
    </source>
</evidence>
<name>A0ABD3RKV0_9LAMI</name>
<comment type="subcellular location">
    <subcellularLocation>
        <location evidence="1 9">Vacuole membrane</location>
        <topology evidence="1 9">Multi-pass membrane protein</topology>
    </subcellularLocation>
</comment>
<comment type="caution">
    <text evidence="10">The sequence shown here is derived from an EMBL/GenBank/DDBJ whole genome shotgun (WGS) entry which is preliminary data.</text>
</comment>
<keyword evidence="7 9" id="KW-0472">Membrane</keyword>
<evidence type="ECO:0000256" key="5">
    <source>
        <dbReference type="ARBA" id="ARBA00022692"/>
    </source>
</evidence>
<evidence type="ECO:0000313" key="11">
    <source>
        <dbReference type="Proteomes" id="UP001634393"/>
    </source>
</evidence>
<keyword evidence="9" id="KW-0813">Transport</keyword>
<accession>A0ABD3RKV0</accession>
<evidence type="ECO:0000256" key="9">
    <source>
        <dbReference type="RuleBase" id="RU369115"/>
    </source>
</evidence>
<keyword evidence="5 9" id="KW-0812">Transmembrane</keyword>
<dbReference type="Pfam" id="PF01988">
    <property type="entry name" value="VIT1"/>
    <property type="match status" value="1"/>
</dbReference>
<evidence type="ECO:0000256" key="4">
    <source>
        <dbReference type="ARBA" id="ARBA00022554"/>
    </source>
</evidence>
<dbReference type="GO" id="GO:0140315">
    <property type="term" value="F:iron ion sequestering activity"/>
    <property type="evidence" value="ECO:0007669"/>
    <property type="project" value="UniProtKB-UniRule"/>
</dbReference>
<dbReference type="Proteomes" id="UP001634393">
    <property type="component" value="Unassembled WGS sequence"/>
</dbReference>
<evidence type="ECO:0000256" key="7">
    <source>
        <dbReference type="ARBA" id="ARBA00023136"/>
    </source>
</evidence>
<dbReference type="PANTHER" id="PTHR31851">
    <property type="entry name" value="FE(2+)/MN(2+) TRANSPORTER PCL1"/>
    <property type="match status" value="1"/>
</dbReference>
<protein>
    <recommendedName>
        <fullName evidence="9">Vacuolar iron transporter</fullName>
    </recommendedName>
</protein>
<evidence type="ECO:0000256" key="3">
    <source>
        <dbReference type="ARBA" id="ARBA00022496"/>
    </source>
</evidence>
<feature type="transmembrane region" description="Helical" evidence="9">
    <location>
        <begin position="12"/>
        <end position="30"/>
    </location>
</feature>
<comment type="catalytic activity">
    <reaction evidence="8">
        <text>Fe(2+)(in) = Fe(2+)(out)</text>
        <dbReference type="Rhea" id="RHEA:28486"/>
        <dbReference type="ChEBI" id="CHEBI:29033"/>
    </reaction>
    <physiologicalReaction direction="left-to-right" evidence="8">
        <dbReference type="Rhea" id="RHEA:28487"/>
    </physiologicalReaction>
</comment>
<sequence length="46" mass="4756">MGVGAVQQDSKTIFLTGIAGMVVGACSIALGEYVSVYSQYDIEGAR</sequence>
<keyword evidence="3" id="KW-0410">Iron transport</keyword>
<comment type="caution">
    <text evidence="9">Lacks conserved residue(s) required for the propagation of feature annotation.</text>
</comment>
<evidence type="ECO:0000256" key="1">
    <source>
        <dbReference type="ARBA" id="ARBA00004128"/>
    </source>
</evidence>
<organism evidence="10 11">
    <name type="scientific">Penstemon smallii</name>
    <dbReference type="NCBI Taxonomy" id="265156"/>
    <lineage>
        <taxon>Eukaryota</taxon>
        <taxon>Viridiplantae</taxon>
        <taxon>Streptophyta</taxon>
        <taxon>Embryophyta</taxon>
        <taxon>Tracheophyta</taxon>
        <taxon>Spermatophyta</taxon>
        <taxon>Magnoliopsida</taxon>
        <taxon>eudicotyledons</taxon>
        <taxon>Gunneridae</taxon>
        <taxon>Pentapetalae</taxon>
        <taxon>asterids</taxon>
        <taxon>lamiids</taxon>
        <taxon>Lamiales</taxon>
        <taxon>Plantaginaceae</taxon>
        <taxon>Cheloneae</taxon>
        <taxon>Penstemon</taxon>
    </lineage>
</organism>
<evidence type="ECO:0000256" key="8">
    <source>
        <dbReference type="ARBA" id="ARBA00044464"/>
    </source>
</evidence>
<keyword evidence="6 9" id="KW-1133">Transmembrane helix</keyword>
<dbReference type="AlphaFoldDB" id="A0ABD3RKV0"/>
<comment type="function">
    <text evidence="9">Vacuolar Fe(2+) uptake transporter.</text>
</comment>